<feature type="region of interest" description="Disordered" evidence="6">
    <location>
        <begin position="661"/>
        <end position="684"/>
    </location>
</feature>
<dbReference type="Gene3D" id="2.10.25.10">
    <property type="entry name" value="Laminin"/>
    <property type="match status" value="4"/>
</dbReference>
<name>A0A6F9DG22_9ASCI</name>
<dbReference type="Pfam" id="PF12947">
    <property type="entry name" value="EGF_3"/>
    <property type="match status" value="3"/>
</dbReference>
<dbReference type="SMART" id="SM00181">
    <property type="entry name" value="EGF"/>
    <property type="match status" value="4"/>
</dbReference>
<feature type="compositionally biased region" description="Polar residues" evidence="6">
    <location>
        <begin position="670"/>
        <end position="684"/>
    </location>
</feature>
<dbReference type="InterPro" id="IPR024731">
    <property type="entry name" value="NELL2-like_EGF"/>
</dbReference>
<feature type="domain" description="Fibronectin type-III" evidence="8">
    <location>
        <begin position="13"/>
        <end position="114"/>
    </location>
</feature>
<dbReference type="PROSITE" id="PS00010">
    <property type="entry name" value="ASX_HYDROXYL"/>
    <property type="match status" value="3"/>
</dbReference>
<dbReference type="PROSITE" id="PS01187">
    <property type="entry name" value="EGF_CA"/>
    <property type="match status" value="1"/>
</dbReference>
<accession>A0A6F9DG22</accession>
<dbReference type="InterPro" id="IPR003961">
    <property type="entry name" value="FN3_dom"/>
</dbReference>
<dbReference type="InterPro" id="IPR009030">
    <property type="entry name" value="Growth_fac_rcpt_cys_sf"/>
</dbReference>
<evidence type="ECO:0000256" key="5">
    <source>
        <dbReference type="PROSITE-ProRule" id="PRU00076"/>
    </source>
</evidence>
<evidence type="ECO:0000256" key="4">
    <source>
        <dbReference type="ARBA" id="ARBA00023157"/>
    </source>
</evidence>
<reference evidence="9" key="1">
    <citation type="submission" date="2020-04" db="EMBL/GenBank/DDBJ databases">
        <authorList>
            <person name="Neveu A P."/>
        </authorList>
    </citation>
    <scope>NUCLEOTIDE SEQUENCE</scope>
    <source>
        <tissue evidence="9">Whole embryo</tissue>
    </source>
</reference>
<keyword evidence="1 5" id="KW-0245">EGF-like domain</keyword>
<evidence type="ECO:0000256" key="1">
    <source>
        <dbReference type="ARBA" id="ARBA00022536"/>
    </source>
</evidence>
<dbReference type="CDD" id="cd00063">
    <property type="entry name" value="FN3"/>
    <property type="match status" value="1"/>
</dbReference>
<feature type="domain" description="EGF-like" evidence="7">
    <location>
        <begin position="548"/>
        <end position="586"/>
    </location>
</feature>
<feature type="domain" description="EGF-like" evidence="7">
    <location>
        <begin position="509"/>
        <end position="547"/>
    </location>
</feature>
<evidence type="ECO:0000256" key="3">
    <source>
        <dbReference type="ARBA" id="ARBA00022737"/>
    </source>
</evidence>
<evidence type="ECO:0000313" key="9">
    <source>
        <dbReference type="EMBL" id="CAB3262000.1"/>
    </source>
</evidence>
<feature type="domain" description="EGF-like" evidence="7">
    <location>
        <begin position="587"/>
        <end position="625"/>
    </location>
</feature>
<protein>
    <submittedName>
        <fullName evidence="9">Uncharacterized protein LOC100177807</fullName>
    </submittedName>
</protein>
<organism evidence="9">
    <name type="scientific">Phallusia mammillata</name>
    <dbReference type="NCBI Taxonomy" id="59560"/>
    <lineage>
        <taxon>Eukaryota</taxon>
        <taxon>Metazoa</taxon>
        <taxon>Chordata</taxon>
        <taxon>Tunicata</taxon>
        <taxon>Ascidiacea</taxon>
        <taxon>Phlebobranchia</taxon>
        <taxon>Ascidiidae</taxon>
        <taxon>Phallusia</taxon>
    </lineage>
</organism>
<dbReference type="SUPFAM" id="SSF57184">
    <property type="entry name" value="Growth factor receptor domain"/>
    <property type="match status" value="1"/>
</dbReference>
<dbReference type="InterPro" id="IPR036116">
    <property type="entry name" value="FN3_sf"/>
</dbReference>
<keyword evidence="4" id="KW-1015">Disulfide bond</keyword>
<keyword evidence="2" id="KW-0732">Signal</keyword>
<dbReference type="EMBL" id="LR786545">
    <property type="protein sequence ID" value="CAB3262000.1"/>
    <property type="molecule type" value="mRNA"/>
</dbReference>
<comment type="caution">
    <text evidence="5">Lacks conserved residue(s) required for the propagation of feature annotation.</text>
</comment>
<sequence length="712" mass="77400">MRNKLLCYISRTAPNGVGVLSFITTPTFITMYLEQVPGVTGFEVEVNNTMDDTDSTVYSVPDSIVNSFYVSVVPNLLPNTYYSVRVRASQVASLYYSEIQSPYDEAQFVTTDMISVFASINLTTLTFAPDSNNDETLRAKIESELLSAYQTQSERVVNVTVIAFEVGTSQCHHEIIVSDQFVPPTTAGLDLTLVDSTLYSDSIVRYHVSDGPGDGYYIYGDPTTKHIFFDDYGCAGESSESMELYTRDGLIGSGPIVDGTGDGLAQSLKTLELRDGCIGVCDVATFRFAPEADTIYAVRQNHLFRGCLDGHNPNFFDRFFSARFAEPAERYTILFTTDPSPLQNTSFQSTSFDNGSGITITFPSTVVIRGIEIKLDLNGAIQTLSENELDSSTSYQVVFSGLSINQSYEVILSGSVRAAHGDILTTRPTTFTTTTNKKSTTQIKQRKTSASVLAENEDTTTQTTLTTTTDVDKCSSSPCDTNAVCNNTDGSFKCLCNTGYNGNGIECSDTDECLNPPCDTNAGCINLDGSFACTCNFGYSFSGLGCDDINECLSFPCDTNADCLNTNGSFECDCNPGYFGNGLFCQDICLSPEQNCHKNATCITTDDGFNCACNPGFTGNGVFCEDACISSERSCIPTATVRNMLKKIVVSIMEEVSSLEEDERCRKRPTTLQRPRTGKDTSAAQTKEVMTALEKVLPAVTALKEERGCNSP</sequence>
<dbReference type="Pfam" id="PF07645">
    <property type="entry name" value="EGF_CA"/>
    <property type="match status" value="1"/>
</dbReference>
<evidence type="ECO:0000259" key="7">
    <source>
        <dbReference type="PROSITE" id="PS50026"/>
    </source>
</evidence>
<dbReference type="InterPro" id="IPR049883">
    <property type="entry name" value="NOTCH1_EGF-like"/>
</dbReference>
<dbReference type="SMART" id="SM00179">
    <property type="entry name" value="EGF_CA"/>
    <property type="match status" value="4"/>
</dbReference>
<feature type="domain" description="EGF-like" evidence="7">
    <location>
        <begin position="470"/>
        <end position="508"/>
    </location>
</feature>
<dbReference type="InterPro" id="IPR001881">
    <property type="entry name" value="EGF-like_Ca-bd_dom"/>
</dbReference>
<evidence type="ECO:0000256" key="2">
    <source>
        <dbReference type="ARBA" id="ARBA00022729"/>
    </source>
</evidence>
<dbReference type="InterPro" id="IPR000742">
    <property type="entry name" value="EGF"/>
</dbReference>
<gene>
    <name evidence="9" type="primary">LOC100177807-003</name>
</gene>
<dbReference type="PROSITE" id="PS50026">
    <property type="entry name" value="EGF_3"/>
    <property type="match status" value="4"/>
</dbReference>
<dbReference type="InterPro" id="IPR000152">
    <property type="entry name" value="EGF-type_Asp/Asn_hydroxyl_site"/>
</dbReference>
<evidence type="ECO:0000256" key="6">
    <source>
        <dbReference type="SAM" id="MobiDB-lite"/>
    </source>
</evidence>
<dbReference type="GO" id="GO:0005509">
    <property type="term" value="F:calcium ion binding"/>
    <property type="evidence" value="ECO:0007669"/>
    <property type="project" value="InterPro"/>
</dbReference>
<dbReference type="CDD" id="cd00053">
    <property type="entry name" value="EGF"/>
    <property type="match status" value="1"/>
</dbReference>
<dbReference type="AlphaFoldDB" id="A0A6F9DG22"/>
<dbReference type="CDD" id="cd00054">
    <property type="entry name" value="EGF_CA"/>
    <property type="match status" value="3"/>
</dbReference>
<dbReference type="PROSITE" id="PS01186">
    <property type="entry name" value="EGF_2"/>
    <property type="match status" value="4"/>
</dbReference>
<dbReference type="SUPFAM" id="SSF57196">
    <property type="entry name" value="EGF/Laminin"/>
    <property type="match status" value="1"/>
</dbReference>
<dbReference type="FunFam" id="2.10.25.10:FF:000038">
    <property type="entry name" value="Fibrillin 2"/>
    <property type="match status" value="2"/>
</dbReference>
<keyword evidence="3" id="KW-0677">Repeat</keyword>
<dbReference type="PANTHER" id="PTHR24039">
    <property type="entry name" value="FIBRILLIN-RELATED"/>
    <property type="match status" value="1"/>
</dbReference>
<proteinExistence type="evidence at transcript level"/>
<dbReference type="InterPro" id="IPR018097">
    <property type="entry name" value="EGF_Ca-bd_CS"/>
</dbReference>
<dbReference type="SUPFAM" id="SSF49265">
    <property type="entry name" value="Fibronectin type III"/>
    <property type="match status" value="1"/>
</dbReference>
<dbReference type="PROSITE" id="PS50853">
    <property type="entry name" value="FN3"/>
    <property type="match status" value="1"/>
</dbReference>
<evidence type="ECO:0000259" key="8">
    <source>
        <dbReference type="PROSITE" id="PS50853"/>
    </source>
</evidence>